<proteinExistence type="predicted"/>
<evidence type="ECO:0000313" key="1">
    <source>
        <dbReference type="EMBL" id="PRR74243.1"/>
    </source>
</evidence>
<organism evidence="1 2">
    <name type="scientific">Neomoorella humiferrea</name>
    <dbReference type="NCBI Taxonomy" id="676965"/>
    <lineage>
        <taxon>Bacteria</taxon>
        <taxon>Bacillati</taxon>
        <taxon>Bacillota</taxon>
        <taxon>Clostridia</taxon>
        <taxon>Neomoorellales</taxon>
        <taxon>Neomoorellaceae</taxon>
        <taxon>Neomoorella</taxon>
    </lineage>
</organism>
<keyword evidence="2" id="KW-1185">Reference proteome</keyword>
<comment type="caution">
    <text evidence="1">The sequence shown here is derived from an EMBL/GenBank/DDBJ whole genome shotgun (WGS) entry which is preliminary data.</text>
</comment>
<dbReference type="Proteomes" id="UP000238415">
    <property type="component" value="Unassembled WGS sequence"/>
</dbReference>
<accession>A0A2T0AUS5</accession>
<evidence type="ECO:0000313" key="2">
    <source>
        <dbReference type="Proteomes" id="UP000238415"/>
    </source>
</evidence>
<protein>
    <submittedName>
        <fullName evidence="1">Putative transposase, YhgA-like</fullName>
    </submittedName>
</protein>
<sequence>MPENEGQAGHPYHPHDKGYKQLLSDKRVFLELIKTFVREKWVETIDADDLILVNKSYVC</sequence>
<dbReference type="AlphaFoldDB" id="A0A2T0AUS5"/>
<name>A0A2T0AUS5_9FIRM</name>
<reference evidence="1 2" key="1">
    <citation type="submission" date="2018-03" db="EMBL/GenBank/DDBJ databases">
        <title>Genome sequence of Moorella humiferrea DSM 23265.</title>
        <authorList>
            <person name="Poehlein A."/>
            <person name="Daniel R."/>
        </authorList>
    </citation>
    <scope>NUCLEOTIDE SEQUENCE [LARGE SCALE GENOMIC DNA]</scope>
    <source>
        <strain evidence="1 2">DSM 23265</strain>
    </source>
</reference>
<gene>
    <name evidence="1" type="ORF">MOHU_08420</name>
</gene>
<dbReference type="EMBL" id="PVXM01000011">
    <property type="protein sequence ID" value="PRR74243.1"/>
    <property type="molecule type" value="Genomic_DNA"/>
</dbReference>